<dbReference type="SUPFAM" id="SSF103657">
    <property type="entry name" value="BAR/IMD domain-like"/>
    <property type="match status" value="1"/>
</dbReference>
<dbReference type="InterPro" id="IPR008936">
    <property type="entry name" value="Rho_GTPase_activation_prot"/>
</dbReference>
<sequence>MTGETVTSPSVESFSDLWDGYEIVTKASEKGVLLLKDILKFFKKRIQSEDEYAKSLSKLVLKFEPSVMDGYVGSKVKNAWDQIRLESLNHSSYHENICQNIQTQICEPIEGLIVDLEQKLKVIQVEAEKVFLIYQESVGKLRKSKQNYDKLAKESLEVTGISKGETQKVQKRAIKAAQDVIKADKEYRNQITETNNQQKILLNENLPKIMSDLQRVEMIRIHFIKSYFLKYFKSIEGQPKLAADNDASIIQMIQLVNNEEEIQDFVRKSKQAQPSHRPKPFEYEPYIDRYPTPSNSNPISISPSNSFNNGYSSSPSSGSGFLSGSSESLSFSSNTGKSALLGSGTNISNSSLPEPSPTKDKKPNGGWSLKRLSSSMGMDKSKVGGGVPQAPKSPVFNCKIDDVMMQQRQKYQNLDVPFVLVILKRKLIQLDVFKTQGIFRVPGNVIDINAYKKRFDEGNFEFSISENVYTIASLLKAWLRDLPEPLFPVPIYDQCVQNCEKTDVIMQLIQNHLSINAQKVLSFIITLLQEAIQSEHVEISKMNSDNLAMVFSPCFLRSPYTDANILLGNIIREKEFVKNVIENYKPLTLNDDLPDIQTPSQTPPQSPLINSSLQKSKSQIYQSSSSGSNTSNTPSKPIPTRSTLSPVTSPGGSPKTVSFDIPNQPQPISPVLLSQQANNGGVTPSNNPSGILHHPKVNELKGVSAASNSPLSPNTIVTITPPLTPTLKNGSSNIVVNPIELLSPSEIKKRSNLQYTDLQEKSKELIDYTHSYINELYSDITTNEISCYYAMQSSLSIAKFTKSLENYITVEMQLSRESIRGQIQVNKFVSPPAIQFKIPTHLPQLLPSSLVTDSSQLLSRWLTTVTLTVNRLNEYLCYFGGIVMRIYSPDTLETITSLFESLDSIKPVDNPKYKSLTHEQADILTSRTLPLLEPLNEFTHEELNVNTNIKDTATPPPSSPPSSNTLMDQFKETLVVSNSSNRNDNNSNTNSTTTTSIEVSSTPVVLMEEDEIKLDNSVQFAFDDENSSSKVSRNRQMDNLVKLQINNVVSIMNDKSQLLNTMDYSLLESQTEIRLIAKTALSLKRELEGFVTDNNIYIDEEITPIIDSQTDNLKKLQIMTCFFISRINLMLDSISADNNTIQNQQSCSILNGILEKYE</sequence>
<dbReference type="SMART" id="SM00324">
    <property type="entry name" value="RhoGAP"/>
    <property type="match status" value="1"/>
</dbReference>
<feature type="compositionally biased region" description="Low complexity" evidence="3">
    <location>
        <begin position="293"/>
        <end position="302"/>
    </location>
</feature>
<dbReference type="OrthoDB" id="437889at2759"/>
<dbReference type="InterPro" id="IPR031160">
    <property type="entry name" value="F_BAR_dom"/>
</dbReference>
<evidence type="ECO:0000313" key="7">
    <source>
        <dbReference type="Proteomes" id="UP000076078"/>
    </source>
</evidence>
<feature type="compositionally biased region" description="Polar residues" evidence="3">
    <location>
        <begin position="640"/>
        <end position="651"/>
    </location>
</feature>
<feature type="domain" description="F-BAR" evidence="5">
    <location>
        <begin position="9"/>
        <end position="264"/>
    </location>
</feature>
<evidence type="ECO:0000256" key="1">
    <source>
        <dbReference type="ARBA" id="ARBA00022468"/>
    </source>
</evidence>
<dbReference type="CDD" id="cd07610">
    <property type="entry name" value="FCH_F-BAR"/>
    <property type="match status" value="1"/>
</dbReference>
<dbReference type="EMBL" id="LODT01000022">
    <property type="protein sequence ID" value="KYQ94173.1"/>
    <property type="molecule type" value="Genomic_DNA"/>
</dbReference>
<reference evidence="6 7" key="1">
    <citation type="submission" date="2015-12" db="EMBL/GenBank/DDBJ databases">
        <title>Dictyostelia acquired genes for synthesis and detection of signals that induce cell-type specialization by lateral gene transfer from prokaryotes.</title>
        <authorList>
            <person name="Gloeckner G."/>
            <person name="Schaap P."/>
        </authorList>
    </citation>
    <scope>NUCLEOTIDE SEQUENCE [LARGE SCALE GENOMIC DNA]</scope>
    <source>
        <strain evidence="6 7">TK</strain>
    </source>
</reference>
<dbReference type="GO" id="GO:0007165">
    <property type="term" value="P:signal transduction"/>
    <property type="evidence" value="ECO:0007669"/>
    <property type="project" value="InterPro"/>
</dbReference>
<dbReference type="STRING" id="361077.A0A151ZJM0"/>
<feature type="region of interest" description="Disordered" evidence="3">
    <location>
        <begin position="947"/>
        <end position="966"/>
    </location>
</feature>
<protein>
    <submittedName>
        <fullName evidence="6">RhoGAP domain-containing protein</fullName>
    </submittedName>
</protein>
<dbReference type="Proteomes" id="UP000076078">
    <property type="component" value="Unassembled WGS sequence"/>
</dbReference>
<comment type="caution">
    <text evidence="6">The sequence shown here is derived from an EMBL/GenBank/DDBJ whole genome shotgun (WGS) entry which is preliminary data.</text>
</comment>
<dbReference type="PANTHER" id="PTHR45876:SF11">
    <property type="entry name" value="GTPASE ACTIVATING PROTEIN HOMOLOG 3-RELATED"/>
    <property type="match status" value="1"/>
</dbReference>
<accession>A0A151ZJM0</accession>
<evidence type="ECO:0000256" key="2">
    <source>
        <dbReference type="PROSITE-ProRule" id="PRU01077"/>
    </source>
</evidence>
<dbReference type="PROSITE" id="PS50238">
    <property type="entry name" value="RHOGAP"/>
    <property type="match status" value="1"/>
</dbReference>
<dbReference type="InterPro" id="IPR027267">
    <property type="entry name" value="AH/BAR_dom_sf"/>
</dbReference>
<feature type="compositionally biased region" description="Polar residues" evidence="3">
    <location>
        <begin position="343"/>
        <end position="353"/>
    </location>
</feature>
<dbReference type="AlphaFoldDB" id="A0A151ZJM0"/>
<dbReference type="OMA" id="YLCYLGG"/>
<feature type="compositionally biased region" description="Low complexity" evidence="3">
    <location>
        <begin position="611"/>
        <end position="635"/>
    </location>
</feature>
<feature type="domain" description="Rho-GAP" evidence="4">
    <location>
        <begin position="403"/>
        <end position="588"/>
    </location>
</feature>
<feature type="compositionally biased region" description="Polar residues" evidence="3">
    <location>
        <begin position="672"/>
        <end position="687"/>
    </location>
</feature>
<dbReference type="Gene3D" id="1.10.555.10">
    <property type="entry name" value="Rho GTPase activation protein"/>
    <property type="match status" value="1"/>
</dbReference>
<keyword evidence="2" id="KW-0175">Coiled coil</keyword>
<keyword evidence="1" id="KW-0343">GTPase activation</keyword>
<gene>
    <name evidence="6" type="ORF">DLAC_04464</name>
</gene>
<dbReference type="InterPro" id="IPR000198">
    <property type="entry name" value="RhoGAP_dom"/>
</dbReference>
<feature type="region of interest" description="Disordered" evidence="3">
    <location>
        <begin position="590"/>
        <end position="687"/>
    </location>
</feature>
<dbReference type="SUPFAM" id="SSF48350">
    <property type="entry name" value="GTPase activation domain, GAP"/>
    <property type="match status" value="1"/>
</dbReference>
<dbReference type="PANTHER" id="PTHR45876">
    <property type="entry name" value="FI04035P"/>
    <property type="match status" value="1"/>
</dbReference>
<dbReference type="SMART" id="SM00055">
    <property type="entry name" value="FCH"/>
    <property type="match status" value="1"/>
</dbReference>
<dbReference type="Pfam" id="PF00611">
    <property type="entry name" value="FCH"/>
    <property type="match status" value="1"/>
</dbReference>
<dbReference type="PROSITE" id="PS51741">
    <property type="entry name" value="F_BAR"/>
    <property type="match status" value="1"/>
</dbReference>
<feature type="region of interest" description="Disordered" evidence="3">
    <location>
        <begin position="266"/>
        <end position="302"/>
    </location>
</feature>
<evidence type="ECO:0000256" key="3">
    <source>
        <dbReference type="SAM" id="MobiDB-lite"/>
    </source>
</evidence>
<dbReference type="Pfam" id="PF00620">
    <property type="entry name" value="RhoGAP"/>
    <property type="match status" value="1"/>
</dbReference>
<name>A0A151ZJM0_TIELA</name>
<evidence type="ECO:0000259" key="5">
    <source>
        <dbReference type="PROSITE" id="PS51741"/>
    </source>
</evidence>
<dbReference type="InParanoid" id="A0A151ZJM0"/>
<dbReference type="Gene3D" id="1.20.1270.60">
    <property type="entry name" value="Arfaptin homology (AH) domain/BAR domain"/>
    <property type="match status" value="1"/>
</dbReference>
<feature type="region of interest" description="Disordered" evidence="3">
    <location>
        <begin position="342"/>
        <end position="371"/>
    </location>
</feature>
<evidence type="ECO:0000313" key="6">
    <source>
        <dbReference type="EMBL" id="KYQ94173.1"/>
    </source>
</evidence>
<dbReference type="GO" id="GO:0005096">
    <property type="term" value="F:GTPase activator activity"/>
    <property type="evidence" value="ECO:0007669"/>
    <property type="project" value="UniProtKB-KW"/>
</dbReference>
<dbReference type="InterPro" id="IPR001060">
    <property type="entry name" value="FCH_dom"/>
</dbReference>
<dbReference type="FunCoup" id="A0A151ZJM0">
    <property type="interactions" value="604"/>
</dbReference>
<evidence type="ECO:0000259" key="4">
    <source>
        <dbReference type="PROSITE" id="PS50238"/>
    </source>
</evidence>
<dbReference type="GO" id="GO:0005737">
    <property type="term" value="C:cytoplasm"/>
    <property type="evidence" value="ECO:0007669"/>
    <property type="project" value="TreeGrafter"/>
</dbReference>
<organism evidence="6 7">
    <name type="scientific">Tieghemostelium lacteum</name>
    <name type="common">Slime mold</name>
    <name type="synonym">Dictyostelium lacteum</name>
    <dbReference type="NCBI Taxonomy" id="361077"/>
    <lineage>
        <taxon>Eukaryota</taxon>
        <taxon>Amoebozoa</taxon>
        <taxon>Evosea</taxon>
        <taxon>Eumycetozoa</taxon>
        <taxon>Dictyostelia</taxon>
        <taxon>Dictyosteliales</taxon>
        <taxon>Raperosteliaceae</taxon>
        <taxon>Tieghemostelium</taxon>
    </lineage>
</organism>
<keyword evidence="7" id="KW-1185">Reference proteome</keyword>
<proteinExistence type="predicted"/>
<feature type="region of interest" description="Disordered" evidence="3">
    <location>
        <begin position="977"/>
        <end position="1001"/>
    </location>
</feature>